<comment type="caution">
    <text evidence="1">The sequence shown here is derived from an EMBL/GenBank/DDBJ whole genome shotgun (WGS) entry which is preliminary data.</text>
</comment>
<evidence type="ECO:0000313" key="1">
    <source>
        <dbReference type="EMBL" id="KAI3706769.1"/>
    </source>
</evidence>
<proteinExistence type="predicted"/>
<sequence length="139" mass="15532">MAPTLQHNTYKEHAASIKENVADMKEEEEEEEEEELFEIDLEAVGDLPPPYYWESYLTATTDYTLFANCLVPIVDVSSAIPMANPKQTWPLGSGSGGRVIWVREAQPLQSFSGISYLDGLSNLLQKKLINVSPSLNIEK</sequence>
<evidence type="ECO:0000313" key="2">
    <source>
        <dbReference type="Proteomes" id="UP001055879"/>
    </source>
</evidence>
<keyword evidence="2" id="KW-1185">Reference proteome</keyword>
<gene>
    <name evidence="1" type="ORF">L6452_24725</name>
</gene>
<name>A0ACB9A996_ARCLA</name>
<dbReference type="EMBL" id="CM042054">
    <property type="protein sequence ID" value="KAI3706769.1"/>
    <property type="molecule type" value="Genomic_DNA"/>
</dbReference>
<reference evidence="2" key="1">
    <citation type="journal article" date="2022" name="Mol. Ecol. Resour.">
        <title>The genomes of chicory, endive, great burdock and yacon provide insights into Asteraceae palaeo-polyploidization history and plant inulin production.</title>
        <authorList>
            <person name="Fan W."/>
            <person name="Wang S."/>
            <person name="Wang H."/>
            <person name="Wang A."/>
            <person name="Jiang F."/>
            <person name="Liu H."/>
            <person name="Zhao H."/>
            <person name="Xu D."/>
            <person name="Zhang Y."/>
        </authorList>
    </citation>
    <scope>NUCLEOTIDE SEQUENCE [LARGE SCALE GENOMIC DNA]</scope>
    <source>
        <strain evidence="2">cv. Niubang</strain>
    </source>
</reference>
<accession>A0ACB9A996</accession>
<reference evidence="1 2" key="2">
    <citation type="journal article" date="2022" name="Mol. Ecol. Resour.">
        <title>The genomes of chicory, endive, great burdock and yacon provide insights into Asteraceae paleo-polyploidization history and plant inulin production.</title>
        <authorList>
            <person name="Fan W."/>
            <person name="Wang S."/>
            <person name="Wang H."/>
            <person name="Wang A."/>
            <person name="Jiang F."/>
            <person name="Liu H."/>
            <person name="Zhao H."/>
            <person name="Xu D."/>
            <person name="Zhang Y."/>
        </authorList>
    </citation>
    <scope>NUCLEOTIDE SEQUENCE [LARGE SCALE GENOMIC DNA]</scope>
    <source>
        <strain evidence="2">cv. Niubang</strain>
    </source>
</reference>
<protein>
    <submittedName>
        <fullName evidence="1">Uncharacterized protein</fullName>
    </submittedName>
</protein>
<dbReference type="Proteomes" id="UP001055879">
    <property type="component" value="Linkage Group LG08"/>
</dbReference>
<organism evidence="1 2">
    <name type="scientific">Arctium lappa</name>
    <name type="common">Greater burdock</name>
    <name type="synonym">Lappa major</name>
    <dbReference type="NCBI Taxonomy" id="4217"/>
    <lineage>
        <taxon>Eukaryota</taxon>
        <taxon>Viridiplantae</taxon>
        <taxon>Streptophyta</taxon>
        <taxon>Embryophyta</taxon>
        <taxon>Tracheophyta</taxon>
        <taxon>Spermatophyta</taxon>
        <taxon>Magnoliopsida</taxon>
        <taxon>eudicotyledons</taxon>
        <taxon>Gunneridae</taxon>
        <taxon>Pentapetalae</taxon>
        <taxon>asterids</taxon>
        <taxon>campanulids</taxon>
        <taxon>Asterales</taxon>
        <taxon>Asteraceae</taxon>
        <taxon>Carduoideae</taxon>
        <taxon>Cardueae</taxon>
        <taxon>Arctiinae</taxon>
        <taxon>Arctium</taxon>
    </lineage>
</organism>